<comment type="pathway">
    <text evidence="1">Cofactor biosynthesis; adenosylcobalamin biosynthesis.</text>
</comment>
<evidence type="ECO:0000256" key="2">
    <source>
        <dbReference type="ARBA" id="ARBA00022573"/>
    </source>
</evidence>
<dbReference type="GO" id="GO:0043819">
    <property type="term" value="F:precorrin-6A synthase (deacetylating) activity"/>
    <property type="evidence" value="ECO:0007669"/>
    <property type="project" value="UniProtKB-EC"/>
</dbReference>
<dbReference type="SUPFAM" id="SSF53790">
    <property type="entry name" value="Tetrapyrrole methylase"/>
    <property type="match status" value="1"/>
</dbReference>
<evidence type="ECO:0000256" key="1">
    <source>
        <dbReference type="ARBA" id="ARBA00004953"/>
    </source>
</evidence>
<dbReference type="CDD" id="cd11643">
    <property type="entry name" value="Precorrin-6A-synthase"/>
    <property type="match status" value="1"/>
</dbReference>
<feature type="domain" description="Tetrapyrrole methylase" evidence="7">
    <location>
        <begin position="4"/>
        <end position="221"/>
    </location>
</feature>
<gene>
    <name evidence="8" type="primary">cobF</name>
    <name evidence="8" type="ORF">ACFQ2F_04355</name>
</gene>
<dbReference type="InterPro" id="IPR035996">
    <property type="entry name" value="4pyrrol_Methylase_sf"/>
</dbReference>
<keyword evidence="9" id="KW-1185">Reference proteome</keyword>
<comment type="function">
    <text evidence="6">Catalyzes the methylation of C-1 in precorrin-5 and the subsequent extrusion of acetic acid from the resulting intermediate to form cobalt-precorrin-6A.</text>
</comment>
<comment type="catalytic activity">
    <reaction evidence="6">
        <text>precorrin-5 + S-adenosyl-L-methionine + H2O = precorrin-6A + acetate + S-adenosyl-L-homocysteine + 2 H(+)</text>
        <dbReference type="Rhea" id="RHEA:18261"/>
        <dbReference type="ChEBI" id="CHEBI:15377"/>
        <dbReference type="ChEBI" id="CHEBI:15378"/>
        <dbReference type="ChEBI" id="CHEBI:30089"/>
        <dbReference type="ChEBI" id="CHEBI:57856"/>
        <dbReference type="ChEBI" id="CHEBI:59789"/>
        <dbReference type="ChEBI" id="CHEBI:77871"/>
        <dbReference type="ChEBI" id="CHEBI:77872"/>
        <dbReference type="EC" id="2.1.1.152"/>
    </reaction>
</comment>
<dbReference type="EMBL" id="JBHTJO010000001">
    <property type="protein sequence ID" value="MFD0986323.1"/>
    <property type="molecule type" value="Genomic_DNA"/>
</dbReference>
<evidence type="ECO:0000259" key="7">
    <source>
        <dbReference type="Pfam" id="PF00590"/>
    </source>
</evidence>
<dbReference type="Pfam" id="PF00590">
    <property type="entry name" value="TP_methylase"/>
    <property type="match status" value="1"/>
</dbReference>
<dbReference type="Gene3D" id="3.30.950.10">
    <property type="entry name" value="Methyltransferase, Cobalt-precorrin-4 Transmethylase, Domain 2"/>
    <property type="match status" value="1"/>
</dbReference>
<keyword evidence="2" id="KW-0169">Cobalamin biosynthesis</keyword>
<dbReference type="PANTHER" id="PTHR43467:SF1">
    <property type="entry name" value="PRECORRIN-6A SYNTHASE [DEACETYLATING]"/>
    <property type="match status" value="1"/>
</dbReference>
<proteinExistence type="predicted"/>
<evidence type="ECO:0000256" key="6">
    <source>
        <dbReference type="PIRNR" id="PIRNR036525"/>
    </source>
</evidence>
<protein>
    <recommendedName>
        <fullName evidence="6">Precorrin-6A synthase [deacetylating]</fullName>
        <ecNumber evidence="6">2.1.1.152</ecNumber>
    </recommendedName>
</protein>
<evidence type="ECO:0000313" key="9">
    <source>
        <dbReference type="Proteomes" id="UP001597102"/>
    </source>
</evidence>
<keyword evidence="4 6" id="KW-0808">Transferase</keyword>
<dbReference type="NCBIfam" id="TIGR02434">
    <property type="entry name" value="CobF"/>
    <property type="match status" value="1"/>
</dbReference>
<dbReference type="InterPro" id="IPR000878">
    <property type="entry name" value="4pyrrol_Mease"/>
</dbReference>
<comment type="caution">
    <text evidence="8">The sequence shown here is derived from an EMBL/GenBank/DDBJ whole genome shotgun (WGS) entry which is preliminary data.</text>
</comment>
<evidence type="ECO:0000313" key="8">
    <source>
        <dbReference type="EMBL" id="MFD0986323.1"/>
    </source>
</evidence>
<dbReference type="GO" id="GO:0032259">
    <property type="term" value="P:methylation"/>
    <property type="evidence" value="ECO:0007669"/>
    <property type="project" value="UniProtKB-KW"/>
</dbReference>
<evidence type="ECO:0000256" key="5">
    <source>
        <dbReference type="ARBA" id="ARBA00022691"/>
    </source>
</evidence>
<evidence type="ECO:0000256" key="4">
    <source>
        <dbReference type="ARBA" id="ARBA00022679"/>
    </source>
</evidence>
<dbReference type="InterPro" id="IPR014776">
    <property type="entry name" value="4pyrrole_Mease_sub2"/>
</dbReference>
<evidence type="ECO:0000256" key="3">
    <source>
        <dbReference type="ARBA" id="ARBA00022603"/>
    </source>
</evidence>
<name>A0ABW3J7U2_9HYPH</name>
<dbReference type="RefSeq" id="WP_379086236.1">
    <property type="nucleotide sequence ID" value="NZ_JBHTJO010000001.1"/>
</dbReference>
<dbReference type="PANTHER" id="PTHR43467">
    <property type="entry name" value="COBALT-PRECORRIN-2 C(20)-METHYLTRANSFERASE"/>
    <property type="match status" value="1"/>
</dbReference>
<keyword evidence="5 6" id="KW-0949">S-adenosyl-L-methionine</keyword>
<dbReference type="InterPro" id="IPR012797">
    <property type="entry name" value="CobF"/>
</dbReference>
<accession>A0ABW3J7U2</accession>
<keyword evidence="3 6" id="KW-0489">Methyltransferase</keyword>
<sequence>MKRILVIGIGTGNPEHMTVQAIAALKQADAVFVLDKGSEKSDLTDLRKAIVARFTEGDGPRWVEAESPKRDSAAPYEAGVDDWHGAKARAFARMIRDEMKEGETAALLVWGDPSLYDSTLRILERIARDEGIAFEHEVIPGISSLHALAAAHKIPLNEIGEPVLITTGRKLAERFPDTQTIVVMLDGGAGLDALEGRDAEIWWGAYLGSEDEVLAAGPVRHVLPEIKRIRAEMRDAKGWIMDIYLIRQKRS</sequence>
<dbReference type="Proteomes" id="UP001597102">
    <property type="component" value="Unassembled WGS sequence"/>
</dbReference>
<dbReference type="PIRSF" id="PIRSF036525">
    <property type="entry name" value="CobF"/>
    <property type="match status" value="1"/>
</dbReference>
<reference evidence="9" key="1">
    <citation type="journal article" date="2019" name="Int. J. Syst. Evol. Microbiol.">
        <title>The Global Catalogue of Microorganisms (GCM) 10K type strain sequencing project: providing services to taxonomists for standard genome sequencing and annotation.</title>
        <authorList>
            <consortium name="The Broad Institute Genomics Platform"/>
            <consortium name="The Broad Institute Genome Sequencing Center for Infectious Disease"/>
            <person name="Wu L."/>
            <person name="Ma J."/>
        </authorList>
    </citation>
    <scope>NUCLEOTIDE SEQUENCE [LARGE SCALE GENOMIC DNA]</scope>
    <source>
        <strain evidence="9">CCUG 61697</strain>
    </source>
</reference>
<dbReference type="InterPro" id="IPR014777">
    <property type="entry name" value="4pyrrole_Mease_sub1"/>
</dbReference>
<dbReference type="Gene3D" id="3.40.1010.10">
    <property type="entry name" value="Cobalt-precorrin-4 Transmethylase, Domain 1"/>
    <property type="match status" value="1"/>
</dbReference>
<dbReference type="EC" id="2.1.1.152" evidence="6"/>
<organism evidence="8 9">
    <name type="scientific">Methyloligella solikamskensis</name>
    <dbReference type="NCBI Taxonomy" id="1177756"/>
    <lineage>
        <taxon>Bacteria</taxon>
        <taxon>Pseudomonadati</taxon>
        <taxon>Pseudomonadota</taxon>
        <taxon>Alphaproteobacteria</taxon>
        <taxon>Hyphomicrobiales</taxon>
        <taxon>Hyphomicrobiaceae</taxon>
        <taxon>Methyloligella</taxon>
    </lineage>
</organism>